<name>X1H5D2_9ZZZZ</name>
<evidence type="ECO:0000313" key="1">
    <source>
        <dbReference type="EMBL" id="GAH52305.1"/>
    </source>
</evidence>
<organism evidence="1">
    <name type="scientific">marine sediment metagenome</name>
    <dbReference type="NCBI Taxonomy" id="412755"/>
    <lineage>
        <taxon>unclassified sequences</taxon>
        <taxon>metagenomes</taxon>
        <taxon>ecological metagenomes</taxon>
    </lineage>
</organism>
<comment type="caution">
    <text evidence="1">The sequence shown here is derived from an EMBL/GenBank/DDBJ whole genome shotgun (WGS) entry which is preliminary data.</text>
</comment>
<dbReference type="AlphaFoldDB" id="X1H5D2"/>
<proteinExistence type="predicted"/>
<dbReference type="EMBL" id="BARU01018084">
    <property type="protein sequence ID" value="GAH52305.1"/>
    <property type="molecule type" value="Genomic_DNA"/>
</dbReference>
<feature type="non-terminal residue" evidence="1">
    <location>
        <position position="107"/>
    </location>
</feature>
<reference evidence="1" key="1">
    <citation type="journal article" date="2014" name="Front. Microbiol.">
        <title>High frequency of phylogenetically diverse reductive dehalogenase-homologous genes in deep subseafloor sedimentary metagenomes.</title>
        <authorList>
            <person name="Kawai M."/>
            <person name="Futagami T."/>
            <person name="Toyoda A."/>
            <person name="Takaki Y."/>
            <person name="Nishi S."/>
            <person name="Hori S."/>
            <person name="Arai W."/>
            <person name="Tsubouchi T."/>
            <person name="Morono Y."/>
            <person name="Uchiyama I."/>
            <person name="Ito T."/>
            <person name="Fujiyama A."/>
            <person name="Inagaki F."/>
            <person name="Takami H."/>
        </authorList>
    </citation>
    <scope>NUCLEOTIDE SEQUENCE</scope>
    <source>
        <strain evidence="1">Expedition CK06-06</strain>
    </source>
</reference>
<gene>
    <name evidence="1" type="ORF">S03H2_29929</name>
</gene>
<protein>
    <submittedName>
        <fullName evidence="1">Uncharacterized protein</fullName>
    </submittedName>
</protein>
<sequence length="107" mass="11390">MKMKKIEIGLMISIIVVVSLSLVYAATSSTGFSTSSSGARFGSSVTPTFTGSTSGYQFARPGGFNSIYSGDELRTYWPILRDMENDQCEATSDFIISIPPGGCEPAV</sequence>
<accession>X1H5D2</accession>